<gene>
    <name evidence="1" type="ORF">ILYODFUR_038879</name>
</gene>
<proteinExistence type="predicted"/>
<name>A0ABV0U196_9TELE</name>
<protein>
    <submittedName>
        <fullName evidence="1">Uncharacterized protein</fullName>
    </submittedName>
</protein>
<dbReference type="EMBL" id="JAHRIQ010056739">
    <property type="protein sequence ID" value="MEQ2238965.1"/>
    <property type="molecule type" value="Genomic_DNA"/>
</dbReference>
<evidence type="ECO:0000313" key="1">
    <source>
        <dbReference type="EMBL" id="MEQ2238965.1"/>
    </source>
</evidence>
<evidence type="ECO:0000313" key="2">
    <source>
        <dbReference type="Proteomes" id="UP001482620"/>
    </source>
</evidence>
<accession>A0ABV0U196</accession>
<dbReference type="Proteomes" id="UP001482620">
    <property type="component" value="Unassembled WGS sequence"/>
</dbReference>
<comment type="caution">
    <text evidence="1">The sequence shown here is derived from an EMBL/GenBank/DDBJ whole genome shotgun (WGS) entry which is preliminary data.</text>
</comment>
<keyword evidence="2" id="KW-1185">Reference proteome</keyword>
<reference evidence="1 2" key="1">
    <citation type="submission" date="2021-06" db="EMBL/GenBank/DDBJ databases">
        <authorList>
            <person name="Palmer J.M."/>
        </authorList>
    </citation>
    <scope>NUCLEOTIDE SEQUENCE [LARGE SCALE GENOMIC DNA]</scope>
    <source>
        <strain evidence="2">if_2019</strain>
        <tissue evidence="1">Muscle</tissue>
    </source>
</reference>
<organism evidence="1 2">
    <name type="scientific">Ilyodon furcidens</name>
    <name type="common">goldbreast splitfin</name>
    <dbReference type="NCBI Taxonomy" id="33524"/>
    <lineage>
        <taxon>Eukaryota</taxon>
        <taxon>Metazoa</taxon>
        <taxon>Chordata</taxon>
        <taxon>Craniata</taxon>
        <taxon>Vertebrata</taxon>
        <taxon>Euteleostomi</taxon>
        <taxon>Actinopterygii</taxon>
        <taxon>Neopterygii</taxon>
        <taxon>Teleostei</taxon>
        <taxon>Neoteleostei</taxon>
        <taxon>Acanthomorphata</taxon>
        <taxon>Ovalentaria</taxon>
        <taxon>Atherinomorphae</taxon>
        <taxon>Cyprinodontiformes</taxon>
        <taxon>Goodeidae</taxon>
        <taxon>Ilyodon</taxon>
    </lineage>
</organism>
<sequence length="118" mass="13339">MSKGKDYNKVNCFCFVSVLSSPQQVRAPPTLIKTTPKSILFYLTITHEPGTKILELRHLGQRLAPFRGGNQVQTLRSCHLSCFKLSLKVFACQQNHTICDKQIGTPKLPNQTNFMSSW</sequence>